<keyword evidence="4" id="KW-0274">FAD</keyword>
<dbReference type="Gene3D" id="3.30.465.10">
    <property type="match status" value="1"/>
</dbReference>
<dbReference type="GO" id="GO:1903457">
    <property type="term" value="P:lactate catabolic process"/>
    <property type="evidence" value="ECO:0007669"/>
    <property type="project" value="TreeGrafter"/>
</dbReference>
<sequence length="970" mass="109083">MHDKLIKLRDSISCKIKWDISTLIQYSTDASAYKETPIAVAWPEHKSDIQKIVQFCKQNKIPIIPRAAGTSLAGQVVGKGIIVDISKHFRNIIHLDTSNRLVTVEPGVILDELNIYLKPYGLFFGPETSTANRCTISGMVGNNSCGSHSLVYGSTREHLHSLKMILDDGNEYSFGEITKQEFYEKLRLENREGDIYRSIKAILESKKNQQLIVENYPDASVKRRNTGYALDMLLNTCVTGEDSPVNLAKIVAGSEGTFGIITEITLNLVASPPKHKAVVAVHLENRTDAFKANLIALKHNPWAVELMDNIILECTKGNIEQQKNRFFVKGDPGAILIVEFFADDKNDIIKSAEEMKADMQSSGYGYHFPLVWDDETAKVWNLRKAGLGVLSNIEGDAKPVSLIEDTAVPVDKLPDYMADFEMIMQKYNLECVYHAHIGTGELHLRPVLNLKDPKDVELFHAVGKEVASLVKRYKGSLSGEHGDGRLRGEFIPLFYGEEVYELMRKVKFAFDPDKIFNPGKIVDTPPMNTSLRYQPGQKDNPIETIFDFSKTRGILRAAEKCNGSGDCRKTHLSGGTLCPSYMATLNESNSTRARANLLREFLTNSTKKNPFNHKELYEILDLCLSCKGCKNECPSSVDMAKLKAEFLQHWYDSKGIPLRTRLIAYITHVNRLGSIFPGLTNWVLSNKFSSKVLMSLLGFEPIRKMPLLHKVTFKKWFSKNRAEKKGKKGKVYLLPDEFTNYNDVHIGVKAVNLLNRLGYEVELADIFESGRTYISKGLIRTAKRIANRNIEKLSGIISEKSPLIGIEPSAILSFRDEYPDLATPENKDKAKFLARNALLFEEFFMREVDEGRIAKEQFKKDNKKIKLHGHCQQKAVASTIKTKEMLSFPPNYTVEEIPSGCCGMAGSFGYEKEHYELSMKIGELVLFPEVRKSSEGTIIAAPGTSCRHQIKDGTGRDAVHPIEVMWEAIE</sequence>
<keyword evidence="6" id="KW-0408">Iron</keyword>
<name>A0A7D3Y4E5_9BACT</name>
<organism evidence="9 10">
    <name type="scientific">Tenuifilum thalassicum</name>
    <dbReference type="NCBI Taxonomy" id="2590900"/>
    <lineage>
        <taxon>Bacteria</taxon>
        <taxon>Pseudomonadati</taxon>
        <taxon>Bacteroidota</taxon>
        <taxon>Bacteroidia</taxon>
        <taxon>Bacteroidales</taxon>
        <taxon>Tenuifilaceae</taxon>
        <taxon>Tenuifilum</taxon>
    </lineage>
</organism>
<evidence type="ECO:0000256" key="1">
    <source>
        <dbReference type="ARBA" id="ARBA00001974"/>
    </source>
</evidence>
<dbReference type="Gene3D" id="3.30.70.2740">
    <property type="match status" value="1"/>
</dbReference>
<evidence type="ECO:0000259" key="8">
    <source>
        <dbReference type="PROSITE" id="PS51387"/>
    </source>
</evidence>
<dbReference type="GO" id="GO:0051536">
    <property type="term" value="F:iron-sulfur cluster binding"/>
    <property type="evidence" value="ECO:0007669"/>
    <property type="project" value="UniProtKB-KW"/>
</dbReference>
<dbReference type="PROSITE" id="PS51387">
    <property type="entry name" value="FAD_PCMH"/>
    <property type="match status" value="1"/>
</dbReference>
<protein>
    <submittedName>
        <fullName evidence="9">FAD-binding protein</fullName>
    </submittedName>
</protein>
<dbReference type="Pfam" id="PF01565">
    <property type="entry name" value="FAD_binding_4"/>
    <property type="match status" value="1"/>
</dbReference>
<dbReference type="InterPro" id="IPR017900">
    <property type="entry name" value="4Fe4S_Fe_S_CS"/>
</dbReference>
<dbReference type="Gene3D" id="3.30.43.10">
    <property type="entry name" value="Uridine Diphospho-n-acetylenolpyruvylglucosamine Reductase, domain 2"/>
    <property type="match status" value="1"/>
</dbReference>
<dbReference type="Gene3D" id="1.10.45.10">
    <property type="entry name" value="Vanillyl-alcohol Oxidase, Chain A, domain 4"/>
    <property type="match status" value="1"/>
</dbReference>
<keyword evidence="2" id="KW-0285">Flavoprotein</keyword>
<dbReference type="PANTHER" id="PTHR11748:SF119">
    <property type="entry name" value="D-2-HYDROXYGLUTARATE DEHYDROGENASE"/>
    <property type="match status" value="1"/>
</dbReference>
<dbReference type="PANTHER" id="PTHR11748">
    <property type="entry name" value="D-LACTATE DEHYDROGENASE"/>
    <property type="match status" value="1"/>
</dbReference>
<dbReference type="AlphaFoldDB" id="A0A7D3Y4E5"/>
<dbReference type="RefSeq" id="WP_173074166.1">
    <property type="nucleotide sequence ID" value="NZ_CP041345.1"/>
</dbReference>
<evidence type="ECO:0000256" key="3">
    <source>
        <dbReference type="ARBA" id="ARBA00022723"/>
    </source>
</evidence>
<dbReference type="InterPro" id="IPR016171">
    <property type="entry name" value="Vanillyl_alc_oxidase_C-sub2"/>
</dbReference>
<comment type="cofactor">
    <cofactor evidence="1">
        <name>FAD</name>
        <dbReference type="ChEBI" id="CHEBI:57692"/>
    </cofactor>
</comment>
<reference evidence="9 10" key="1">
    <citation type="submission" date="2019-07" db="EMBL/GenBank/DDBJ databases">
        <title>Thalassofilum flectens gen. nov., sp. nov., a novel moderate thermophilic anaerobe from a shallow sea hot spring in Kunashir Island (Russia), representing a new family in the order Bacteroidales, and proposal of Thalassofilacea fam. nov.</title>
        <authorList>
            <person name="Kochetkova T.V."/>
            <person name="Podosokorskaya O.A."/>
            <person name="Novikov A."/>
            <person name="Elcheninov A.G."/>
            <person name="Toshchakov S.V."/>
            <person name="Kublanov I.V."/>
        </authorList>
    </citation>
    <scope>NUCLEOTIDE SEQUENCE [LARGE SCALE GENOMIC DNA]</scope>
    <source>
        <strain evidence="9 10">38-H</strain>
    </source>
</reference>
<evidence type="ECO:0000256" key="4">
    <source>
        <dbReference type="ARBA" id="ARBA00022827"/>
    </source>
</evidence>
<dbReference type="GO" id="GO:0046872">
    <property type="term" value="F:metal ion binding"/>
    <property type="evidence" value="ECO:0007669"/>
    <property type="project" value="UniProtKB-KW"/>
</dbReference>
<evidence type="ECO:0000256" key="6">
    <source>
        <dbReference type="ARBA" id="ARBA00023004"/>
    </source>
</evidence>
<dbReference type="InterPro" id="IPR016166">
    <property type="entry name" value="FAD-bd_PCMH"/>
</dbReference>
<accession>A0A7D3Y4E5</accession>
<dbReference type="InterPro" id="IPR036318">
    <property type="entry name" value="FAD-bd_PCMH-like_sf"/>
</dbReference>
<dbReference type="KEGG" id="ttz:FHG85_06515"/>
<dbReference type="InterPro" id="IPR016167">
    <property type="entry name" value="FAD-bd_PCMH_sub1"/>
</dbReference>
<dbReference type="InterPro" id="IPR004113">
    <property type="entry name" value="FAD-bd_oxidored_4_C"/>
</dbReference>
<feature type="domain" description="FAD-binding PCMH-type" evidence="8">
    <location>
        <begin position="33"/>
        <end position="271"/>
    </location>
</feature>
<evidence type="ECO:0000313" key="9">
    <source>
        <dbReference type="EMBL" id="QKG79929.1"/>
    </source>
</evidence>
<dbReference type="SUPFAM" id="SSF55103">
    <property type="entry name" value="FAD-linked oxidases, C-terminal domain"/>
    <property type="match status" value="1"/>
</dbReference>
<dbReference type="GO" id="GO:0004458">
    <property type="term" value="F:D-lactate dehydrogenase (cytochrome) activity"/>
    <property type="evidence" value="ECO:0007669"/>
    <property type="project" value="TreeGrafter"/>
</dbReference>
<dbReference type="GO" id="GO:0071949">
    <property type="term" value="F:FAD binding"/>
    <property type="evidence" value="ECO:0007669"/>
    <property type="project" value="InterPro"/>
</dbReference>
<proteinExistence type="predicted"/>
<evidence type="ECO:0000256" key="2">
    <source>
        <dbReference type="ARBA" id="ARBA00022630"/>
    </source>
</evidence>
<keyword evidence="10" id="KW-1185">Reference proteome</keyword>
<dbReference type="InterPro" id="IPR016164">
    <property type="entry name" value="FAD-linked_Oxase-like_C"/>
</dbReference>
<keyword evidence="5" id="KW-0560">Oxidoreductase</keyword>
<evidence type="ECO:0000256" key="5">
    <source>
        <dbReference type="ARBA" id="ARBA00023002"/>
    </source>
</evidence>
<keyword evidence="7" id="KW-0411">Iron-sulfur</keyword>
<dbReference type="Pfam" id="PF02913">
    <property type="entry name" value="FAD-oxidase_C"/>
    <property type="match status" value="1"/>
</dbReference>
<dbReference type="GO" id="GO:0008720">
    <property type="term" value="F:D-lactate dehydrogenase (NAD+) activity"/>
    <property type="evidence" value="ECO:0007669"/>
    <property type="project" value="TreeGrafter"/>
</dbReference>
<dbReference type="SUPFAM" id="SSF46548">
    <property type="entry name" value="alpha-helical ferredoxin"/>
    <property type="match status" value="1"/>
</dbReference>
<dbReference type="SUPFAM" id="SSF56176">
    <property type="entry name" value="FAD-binding/transporter-associated domain-like"/>
    <property type="match status" value="1"/>
</dbReference>
<dbReference type="InterPro" id="IPR006094">
    <property type="entry name" value="Oxid_FAD_bind_N"/>
</dbReference>
<evidence type="ECO:0000313" key="10">
    <source>
        <dbReference type="Proteomes" id="UP000500961"/>
    </source>
</evidence>
<gene>
    <name evidence="9" type="ORF">FHG85_06515</name>
</gene>
<dbReference type="PROSITE" id="PS00198">
    <property type="entry name" value="4FE4S_FER_1"/>
    <property type="match status" value="1"/>
</dbReference>
<dbReference type="Proteomes" id="UP000500961">
    <property type="component" value="Chromosome"/>
</dbReference>
<dbReference type="InterPro" id="IPR016169">
    <property type="entry name" value="FAD-bd_PCMH_sub2"/>
</dbReference>
<keyword evidence="3" id="KW-0479">Metal-binding</keyword>
<dbReference type="Pfam" id="PF13534">
    <property type="entry name" value="Fer4_17"/>
    <property type="match status" value="1"/>
</dbReference>
<dbReference type="EMBL" id="CP041345">
    <property type="protein sequence ID" value="QKG79929.1"/>
    <property type="molecule type" value="Genomic_DNA"/>
</dbReference>
<evidence type="ECO:0000256" key="7">
    <source>
        <dbReference type="ARBA" id="ARBA00023014"/>
    </source>
</evidence>